<dbReference type="PROSITE" id="PS50006">
    <property type="entry name" value="FHA_DOMAIN"/>
    <property type="match status" value="1"/>
</dbReference>
<dbReference type="EMBL" id="MPUH01000492">
    <property type="protein sequence ID" value="OMJ79012.1"/>
    <property type="molecule type" value="Genomic_DNA"/>
</dbReference>
<accession>A0A1R2BQD7</accession>
<dbReference type="Pfam" id="PF00498">
    <property type="entry name" value="FHA"/>
    <property type="match status" value="1"/>
</dbReference>
<sequence length="508" mass="60177">MTCEFSNLRARLKEEYNRNRFGEDINKRIRSLSSQILRIQDLNTDNTKLGKLVEIYEKLFNTFNTSKKGQLIKRITSTEDEILSLILTKLIIPSNHFVKYLRAARKESLQQSLDQILPKFLTIYVHAIIVNSLPKTTEVTLFDFFTYITKVFIAFNFPINKFTKSIAKKYLCGAWNPDKFCKVKLNSFKESLEIFFSKFFGSIKNYRFYVKVNKIYSEFLENLDLERTDKRMIIIPTTVRKDYQGVQTIKLNKEYIIEPMGMYDQENFRDDGMVLFGRHPDSDFVFPEDKSFVDQVSMIMYNVNNNLYLIDCSERSYCGIKIEYGKNIAFKEGALMNLSKSMLFRIDKIEYEKITNHYNASDQINEYEIEDTRMHSTIYFSCLEGLYKDINFKISTKVKNSDQIKNFFSFGFGIEDQSPDIFIPRETGISHRHCEFRYDNENNWFLYDEKSTNGTFFLMKTYEELNSKVHSRVIQLFENNNPENFAVIMINRYTFSVRKFKEDTFNLG</sequence>
<feature type="domain" description="FHA" evidence="1">
    <location>
        <begin position="410"/>
        <end position="457"/>
    </location>
</feature>
<reference evidence="2 3" key="1">
    <citation type="submission" date="2016-11" db="EMBL/GenBank/DDBJ databases">
        <title>The macronuclear genome of Stentor coeruleus: a giant cell with tiny introns.</title>
        <authorList>
            <person name="Slabodnick M."/>
            <person name="Ruby J.G."/>
            <person name="Reiff S.B."/>
            <person name="Swart E.C."/>
            <person name="Gosai S."/>
            <person name="Prabakaran S."/>
            <person name="Witkowska E."/>
            <person name="Larue G.E."/>
            <person name="Fisher S."/>
            <person name="Freeman R.M."/>
            <person name="Gunawardena J."/>
            <person name="Chu W."/>
            <person name="Stover N.A."/>
            <person name="Gregory B.D."/>
            <person name="Nowacki M."/>
            <person name="Derisi J."/>
            <person name="Roy S.W."/>
            <person name="Marshall W.F."/>
            <person name="Sood P."/>
        </authorList>
    </citation>
    <scope>NUCLEOTIDE SEQUENCE [LARGE SCALE GENOMIC DNA]</scope>
    <source>
        <strain evidence="2">WM001</strain>
    </source>
</reference>
<dbReference type="Gene3D" id="2.60.200.20">
    <property type="match status" value="1"/>
</dbReference>
<evidence type="ECO:0000259" key="1">
    <source>
        <dbReference type="PROSITE" id="PS50006"/>
    </source>
</evidence>
<dbReference type="AlphaFoldDB" id="A0A1R2BQD7"/>
<organism evidence="2 3">
    <name type="scientific">Stentor coeruleus</name>
    <dbReference type="NCBI Taxonomy" id="5963"/>
    <lineage>
        <taxon>Eukaryota</taxon>
        <taxon>Sar</taxon>
        <taxon>Alveolata</taxon>
        <taxon>Ciliophora</taxon>
        <taxon>Postciliodesmatophora</taxon>
        <taxon>Heterotrichea</taxon>
        <taxon>Heterotrichida</taxon>
        <taxon>Stentoridae</taxon>
        <taxon>Stentor</taxon>
    </lineage>
</organism>
<evidence type="ECO:0000313" key="3">
    <source>
        <dbReference type="Proteomes" id="UP000187209"/>
    </source>
</evidence>
<gene>
    <name evidence="2" type="ORF">SteCoe_21041</name>
</gene>
<protein>
    <recommendedName>
        <fullName evidence="1">FHA domain-containing protein</fullName>
    </recommendedName>
</protein>
<dbReference type="Proteomes" id="UP000187209">
    <property type="component" value="Unassembled WGS sequence"/>
</dbReference>
<dbReference type="InterPro" id="IPR008984">
    <property type="entry name" value="SMAD_FHA_dom_sf"/>
</dbReference>
<proteinExistence type="predicted"/>
<name>A0A1R2BQD7_9CILI</name>
<comment type="caution">
    <text evidence="2">The sequence shown here is derived from an EMBL/GenBank/DDBJ whole genome shotgun (WGS) entry which is preliminary data.</text>
</comment>
<dbReference type="InterPro" id="IPR000253">
    <property type="entry name" value="FHA_dom"/>
</dbReference>
<dbReference type="OrthoDB" id="326408at2759"/>
<dbReference type="SUPFAM" id="SSF49879">
    <property type="entry name" value="SMAD/FHA domain"/>
    <property type="match status" value="1"/>
</dbReference>
<dbReference type="CDD" id="cd00060">
    <property type="entry name" value="FHA"/>
    <property type="match status" value="1"/>
</dbReference>
<keyword evidence="3" id="KW-1185">Reference proteome</keyword>
<evidence type="ECO:0000313" key="2">
    <source>
        <dbReference type="EMBL" id="OMJ79012.1"/>
    </source>
</evidence>